<reference evidence="2 3" key="1">
    <citation type="submission" date="2020-08" db="EMBL/GenBank/DDBJ databases">
        <title>Genomic Encyclopedia of Type Strains, Phase IV (KMG-IV): sequencing the most valuable type-strain genomes for metagenomic binning, comparative biology and taxonomic classification.</title>
        <authorList>
            <person name="Goeker M."/>
        </authorList>
    </citation>
    <scope>NUCLEOTIDE SEQUENCE [LARGE SCALE GENOMIC DNA]</scope>
    <source>
        <strain evidence="2 3">DSM 24661</strain>
    </source>
</reference>
<dbReference type="AlphaFoldDB" id="A0A840UMX8"/>
<protein>
    <submittedName>
        <fullName evidence="2">Putative ferredoxin-like protein</fullName>
    </submittedName>
</protein>
<dbReference type="Pfam" id="PF09918">
    <property type="entry name" value="DUF2148"/>
    <property type="match status" value="1"/>
</dbReference>
<dbReference type="PANTHER" id="PTHR40101">
    <property type="entry name" value="CONSERVED PROTEIN"/>
    <property type="match status" value="1"/>
</dbReference>
<evidence type="ECO:0000313" key="2">
    <source>
        <dbReference type="EMBL" id="MBB5337177.1"/>
    </source>
</evidence>
<dbReference type="Proteomes" id="UP000559117">
    <property type="component" value="Unassembled WGS sequence"/>
</dbReference>
<dbReference type="RefSeq" id="WP_183862781.1">
    <property type="nucleotide sequence ID" value="NZ_JACHFH010000036.1"/>
</dbReference>
<dbReference type="EMBL" id="JACHFH010000036">
    <property type="protein sequence ID" value="MBB5337177.1"/>
    <property type="molecule type" value="Genomic_DNA"/>
</dbReference>
<feature type="domain" description="DUF2148" evidence="1">
    <location>
        <begin position="109"/>
        <end position="176"/>
    </location>
</feature>
<dbReference type="InterPro" id="IPR019224">
    <property type="entry name" value="DUF2148"/>
</dbReference>
<sequence length="177" mass="19051">MLIMGIEAEEKAILQAAEKMCAAARTAPKTRGIDHLLTGIVTDEEKNKLAEEMENIGKEYEMPFFERDAKCIRAAGAVVLLGTRLSVRGLNEVCGYCNFKNCQEVLSNGALCAYDPMDLGIAAGSAASLAADSRIDNRIMFSVGKAAMNLRFLGGTARQVIGIALAVKGKSPFFDRK</sequence>
<comment type="caution">
    <text evidence="2">The sequence shown here is derived from an EMBL/GenBank/DDBJ whole genome shotgun (WGS) entry which is preliminary data.</text>
</comment>
<gene>
    <name evidence="2" type="ORF">HNR32_002334</name>
</gene>
<accession>A0A840UMX8</accession>
<name>A0A840UMX8_9FIRM</name>
<keyword evidence="3" id="KW-1185">Reference proteome</keyword>
<organism evidence="2 3">
    <name type="scientific">Pectinatus brassicae</name>
    <dbReference type="NCBI Taxonomy" id="862415"/>
    <lineage>
        <taxon>Bacteria</taxon>
        <taxon>Bacillati</taxon>
        <taxon>Bacillota</taxon>
        <taxon>Negativicutes</taxon>
        <taxon>Selenomonadales</taxon>
        <taxon>Selenomonadaceae</taxon>
        <taxon>Pectinatus</taxon>
    </lineage>
</organism>
<evidence type="ECO:0000313" key="3">
    <source>
        <dbReference type="Proteomes" id="UP000559117"/>
    </source>
</evidence>
<evidence type="ECO:0000259" key="1">
    <source>
        <dbReference type="Pfam" id="PF09918"/>
    </source>
</evidence>
<dbReference type="PANTHER" id="PTHR40101:SF1">
    <property type="entry name" value="4FE-4S DOMAIN-CONTAINING PROTEIN"/>
    <property type="match status" value="1"/>
</dbReference>
<proteinExistence type="predicted"/>